<comment type="catalytic activity">
    <reaction evidence="1">
        <text>ATP + protein L-histidine = ADP + protein N-phospho-L-histidine.</text>
        <dbReference type="EC" id="2.7.13.3"/>
    </reaction>
</comment>
<dbReference type="Gene3D" id="3.30.565.10">
    <property type="entry name" value="Histidine kinase-like ATPase, C-terminal domain"/>
    <property type="match status" value="1"/>
</dbReference>
<gene>
    <name evidence="12" type="ORF">I4X03_018430</name>
</gene>
<dbReference type="PANTHER" id="PTHR43065:SF47">
    <property type="match status" value="1"/>
</dbReference>
<evidence type="ECO:0000313" key="12">
    <source>
        <dbReference type="EMBL" id="MBZ2209251.1"/>
    </source>
</evidence>
<feature type="domain" description="CHASE" evidence="11">
    <location>
        <begin position="71"/>
        <end position="239"/>
    </location>
</feature>
<protein>
    <recommendedName>
        <fullName evidence="3">histidine kinase</fullName>
        <ecNumber evidence="3">2.7.13.3</ecNumber>
    </recommendedName>
</protein>
<accession>A0ABS7STI5</accession>
<name>A0ABS7STI5_9BURK</name>
<dbReference type="CDD" id="cd00130">
    <property type="entry name" value="PAS"/>
    <property type="match status" value="1"/>
</dbReference>
<dbReference type="InterPro" id="IPR042240">
    <property type="entry name" value="CHASE_sf"/>
</dbReference>
<evidence type="ECO:0000259" key="9">
    <source>
        <dbReference type="PROSITE" id="PS50109"/>
    </source>
</evidence>
<dbReference type="EMBL" id="JAFBIL020000007">
    <property type="protein sequence ID" value="MBZ2209251.1"/>
    <property type="molecule type" value="Genomic_DNA"/>
</dbReference>
<dbReference type="CDD" id="cd00075">
    <property type="entry name" value="HATPase"/>
    <property type="match status" value="1"/>
</dbReference>
<dbReference type="PROSITE" id="PS50109">
    <property type="entry name" value="HIS_KIN"/>
    <property type="match status" value="1"/>
</dbReference>
<dbReference type="PRINTS" id="PR00344">
    <property type="entry name" value="BCTRLSENSOR"/>
</dbReference>
<sequence length="740" mass="79992">MQQRLTRTYGYLAFALGICLTIWTCLLVSNAQDARIRNNFQRDADKVANDTQVRLQTYFDMLMSLKGMFAVNDQVTRSQFAQFIGELNLAERYPGFQAIQFVRYVPGAAIGSFEESVRRDTSLVARGYPDFKVAPAPGRDDHYIIDYNEPMAGNEIAFGLDLATLPPHLAALELGRDTGMIVATEPIALIQMANGGAGFVARTPVYRQRMPLNTVAQRREALVGMLAIVVRVNHLMREVIDPALAAHLAVRVHDAGIGGKAAGRTLIYDSRVAGNPPLPGLAWETTIEVQPRQWVMSFSAINGARYSRNATDMILVATAGFIISALVAALMIASRRSRNLAHRLSTSLDEQRAFQDSASVGIALFSGGIILRCNRGMEEIMGYAPGELSNQRTRILVGGGPSPFSGRAKHSRAELEAELVRKDGEKIWCLINGKALDGADLAGGGVWVVQDISDRKRTEATLKQAESDLITSEKMASLGALVAGIAHELNTPIGNSLLTATALSDMAAEFEARYAEGGLKRSSLEAHLADTKLACGIMASSLRRAADLITSFKQVAVDQTSDQRRRFDLCDVVRDTLATYSAQFKRASCDAEIDVCATLVMDSYPGSVGQVLSNLINNALLHAFDGDSAARVTVRVHPVGDEQVLILFADNGVGMPARVMHQVFDPFFTTKMGQGGTGLGMNIVYNIVTGMLGGTVEVDSAPGKGTTVTIRVPKRAPDRGVTPAGYEKVQPRFAAETHGR</sequence>
<dbReference type="InterPro" id="IPR000700">
    <property type="entry name" value="PAS-assoc_C"/>
</dbReference>
<feature type="transmembrane region" description="Helical" evidence="8">
    <location>
        <begin position="313"/>
        <end position="333"/>
    </location>
</feature>
<dbReference type="InterPro" id="IPR005467">
    <property type="entry name" value="His_kinase_dom"/>
</dbReference>
<dbReference type="Proteomes" id="UP000809349">
    <property type="component" value="Unassembled WGS sequence"/>
</dbReference>
<dbReference type="Gene3D" id="3.30.450.20">
    <property type="entry name" value="PAS domain"/>
    <property type="match status" value="1"/>
</dbReference>
<dbReference type="SMART" id="SM01079">
    <property type="entry name" value="CHASE"/>
    <property type="match status" value="1"/>
</dbReference>
<evidence type="ECO:0000259" key="10">
    <source>
        <dbReference type="PROSITE" id="PS50113"/>
    </source>
</evidence>
<dbReference type="InterPro" id="IPR003594">
    <property type="entry name" value="HATPase_dom"/>
</dbReference>
<dbReference type="InterPro" id="IPR006189">
    <property type="entry name" value="CHASE_dom"/>
</dbReference>
<dbReference type="PANTHER" id="PTHR43065">
    <property type="entry name" value="SENSOR HISTIDINE KINASE"/>
    <property type="match status" value="1"/>
</dbReference>
<evidence type="ECO:0000259" key="11">
    <source>
        <dbReference type="PROSITE" id="PS50839"/>
    </source>
</evidence>
<reference evidence="12 13" key="1">
    <citation type="submission" date="2021-08" db="EMBL/GenBank/DDBJ databases">
        <title>Massilia sp. R798.</title>
        <authorList>
            <person name="Baek J.H."/>
            <person name="Jung H.S."/>
            <person name="Kim K.R."/>
            <person name="Jeon C.O."/>
        </authorList>
    </citation>
    <scope>NUCLEOTIDE SEQUENCE [LARGE SCALE GENOMIC DNA]</scope>
    <source>
        <strain evidence="12 13">R798</strain>
    </source>
</reference>
<dbReference type="PROSITE" id="PS50113">
    <property type="entry name" value="PAC"/>
    <property type="match status" value="1"/>
</dbReference>
<keyword evidence="6 8" id="KW-1133">Transmembrane helix</keyword>
<evidence type="ECO:0000313" key="13">
    <source>
        <dbReference type="Proteomes" id="UP000809349"/>
    </source>
</evidence>
<dbReference type="Pfam" id="PF13426">
    <property type="entry name" value="PAS_9"/>
    <property type="match status" value="1"/>
</dbReference>
<proteinExistence type="predicted"/>
<feature type="domain" description="PAC" evidence="10">
    <location>
        <begin position="413"/>
        <end position="464"/>
    </location>
</feature>
<evidence type="ECO:0000256" key="4">
    <source>
        <dbReference type="ARBA" id="ARBA00022553"/>
    </source>
</evidence>
<dbReference type="EC" id="2.7.13.3" evidence="3"/>
<evidence type="ECO:0000256" key="6">
    <source>
        <dbReference type="ARBA" id="ARBA00022989"/>
    </source>
</evidence>
<dbReference type="InterPro" id="IPR036890">
    <property type="entry name" value="HATPase_C_sf"/>
</dbReference>
<dbReference type="PROSITE" id="PS50839">
    <property type="entry name" value="CHASE"/>
    <property type="match status" value="1"/>
</dbReference>
<feature type="domain" description="Histidine kinase" evidence="9">
    <location>
        <begin position="484"/>
        <end position="716"/>
    </location>
</feature>
<dbReference type="Gene3D" id="1.10.287.130">
    <property type="match status" value="1"/>
</dbReference>
<keyword evidence="5 8" id="KW-0812">Transmembrane</keyword>
<dbReference type="InterPro" id="IPR000014">
    <property type="entry name" value="PAS"/>
</dbReference>
<comment type="subcellular location">
    <subcellularLocation>
        <location evidence="2">Membrane</location>
    </subcellularLocation>
</comment>
<dbReference type="Gene3D" id="3.30.450.350">
    <property type="entry name" value="CHASE domain"/>
    <property type="match status" value="1"/>
</dbReference>
<dbReference type="SUPFAM" id="SSF55785">
    <property type="entry name" value="PYP-like sensor domain (PAS domain)"/>
    <property type="match status" value="1"/>
</dbReference>
<dbReference type="InterPro" id="IPR004358">
    <property type="entry name" value="Sig_transdc_His_kin-like_C"/>
</dbReference>
<dbReference type="InterPro" id="IPR003661">
    <property type="entry name" value="HisK_dim/P_dom"/>
</dbReference>
<evidence type="ECO:0000256" key="1">
    <source>
        <dbReference type="ARBA" id="ARBA00000085"/>
    </source>
</evidence>
<evidence type="ECO:0000256" key="5">
    <source>
        <dbReference type="ARBA" id="ARBA00022692"/>
    </source>
</evidence>
<dbReference type="InterPro" id="IPR035965">
    <property type="entry name" value="PAS-like_dom_sf"/>
</dbReference>
<dbReference type="NCBIfam" id="TIGR00229">
    <property type="entry name" value="sensory_box"/>
    <property type="match status" value="1"/>
</dbReference>
<keyword evidence="7 8" id="KW-0472">Membrane</keyword>
<evidence type="ECO:0000256" key="2">
    <source>
        <dbReference type="ARBA" id="ARBA00004370"/>
    </source>
</evidence>
<dbReference type="RefSeq" id="WP_223469719.1">
    <property type="nucleotide sequence ID" value="NZ_JAFBIL020000007.1"/>
</dbReference>
<keyword evidence="13" id="KW-1185">Reference proteome</keyword>
<dbReference type="SMART" id="SM00387">
    <property type="entry name" value="HATPase_c"/>
    <property type="match status" value="1"/>
</dbReference>
<dbReference type="Pfam" id="PF03924">
    <property type="entry name" value="CHASE"/>
    <property type="match status" value="1"/>
</dbReference>
<dbReference type="Pfam" id="PF02518">
    <property type="entry name" value="HATPase_c"/>
    <property type="match status" value="1"/>
</dbReference>
<comment type="caution">
    <text evidence="12">The sequence shown here is derived from an EMBL/GenBank/DDBJ whole genome shotgun (WGS) entry which is preliminary data.</text>
</comment>
<organism evidence="12 13">
    <name type="scientific">Massilia soli</name>
    <dbReference type="NCBI Taxonomy" id="2792854"/>
    <lineage>
        <taxon>Bacteria</taxon>
        <taxon>Pseudomonadati</taxon>
        <taxon>Pseudomonadota</taxon>
        <taxon>Betaproteobacteria</taxon>
        <taxon>Burkholderiales</taxon>
        <taxon>Oxalobacteraceae</taxon>
        <taxon>Telluria group</taxon>
        <taxon>Massilia</taxon>
    </lineage>
</organism>
<evidence type="ECO:0000256" key="7">
    <source>
        <dbReference type="ARBA" id="ARBA00023136"/>
    </source>
</evidence>
<dbReference type="SUPFAM" id="SSF55874">
    <property type="entry name" value="ATPase domain of HSP90 chaperone/DNA topoisomerase II/histidine kinase"/>
    <property type="match status" value="1"/>
</dbReference>
<evidence type="ECO:0000256" key="3">
    <source>
        <dbReference type="ARBA" id="ARBA00012438"/>
    </source>
</evidence>
<keyword evidence="4" id="KW-0597">Phosphoprotein</keyword>
<evidence type="ECO:0000256" key="8">
    <source>
        <dbReference type="SAM" id="Phobius"/>
    </source>
</evidence>
<dbReference type="CDD" id="cd00082">
    <property type="entry name" value="HisKA"/>
    <property type="match status" value="1"/>
</dbReference>